<name>A0A2A3ZCV3_BREAU</name>
<dbReference type="AlphaFoldDB" id="A0A2A3ZCV3"/>
<evidence type="ECO:0000313" key="4">
    <source>
        <dbReference type="Proteomes" id="UP000217720"/>
    </source>
</evidence>
<feature type="chain" id="PRO_5013217830" description="Lipoprotein" evidence="2">
    <location>
        <begin position="23"/>
        <end position="159"/>
    </location>
</feature>
<dbReference type="EMBL" id="NRGO01000015">
    <property type="protein sequence ID" value="PCC49408.1"/>
    <property type="molecule type" value="Genomic_DNA"/>
</dbReference>
<protein>
    <recommendedName>
        <fullName evidence="5">Lipoprotein</fullName>
    </recommendedName>
</protein>
<dbReference type="Proteomes" id="UP000217720">
    <property type="component" value="Unassembled WGS sequence"/>
</dbReference>
<evidence type="ECO:0008006" key="5">
    <source>
        <dbReference type="Google" id="ProtNLM"/>
    </source>
</evidence>
<feature type="region of interest" description="Disordered" evidence="1">
    <location>
        <begin position="23"/>
        <end position="63"/>
    </location>
</feature>
<reference evidence="3 4" key="1">
    <citation type="journal article" date="2017" name="Elife">
        <title>Extensive horizontal gene transfer in cheese-associated bacteria.</title>
        <authorList>
            <person name="Bonham K.S."/>
            <person name="Wolfe B.E."/>
            <person name="Dutton R.J."/>
        </authorList>
    </citation>
    <scope>NUCLEOTIDE SEQUENCE [LARGE SCALE GENOMIC DNA]</scope>
    <source>
        <strain evidence="3 4">900_6</strain>
    </source>
</reference>
<evidence type="ECO:0000256" key="2">
    <source>
        <dbReference type="SAM" id="SignalP"/>
    </source>
</evidence>
<keyword evidence="2" id="KW-0732">Signal</keyword>
<accession>A0A2A3ZCV3</accession>
<evidence type="ECO:0000313" key="3">
    <source>
        <dbReference type="EMBL" id="PCC49408.1"/>
    </source>
</evidence>
<sequence length="159" mass="16649">MKLSLATTAVAVALLMTGCGGADEAGTEADTAPADSAESETAEPAATESDTTGTEQAEATAEDVKKKLDVVFEGCDWQEHGEEGKTPLMFACEENDILFMTGGKSEVKVTTQSIADDMDTPTYASITDTYSVYSYDQGAVNMAWDALGADSDGTPHEVK</sequence>
<feature type="signal peptide" evidence="2">
    <location>
        <begin position="1"/>
        <end position="22"/>
    </location>
</feature>
<gene>
    <name evidence="3" type="ORF">CIK62_13485</name>
</gene>
<evidence type="ECO:0000256" key="1">
    <source>
        <dbReference type="SAM" id="MobiDB-lite"/>
    </source>
</evidence>
<organism evidence="3 4">
    <name type="scientific">Brevibacterium aurantiacum</name>
    <dbReference type="NCBI Taxonomy" id="273384"/>
    <lineage>
        <taxon>Bacteria</taxon>
        <taxon>Bacillati</taxon>
        <taxon>Actinomycetota</taxon>
        <taxon>Actinomycetes</taxon>
        <taxon>Micrococcales</taxon>
        <taxon>Brevibacteriaceae</taxon>
        <taxon>Brevibacterium</taxon>
    </lineage>
</organism>
<dbReference type="RefSeq" id="WP_096160827.1">
    <property type="nucleotide sequence ID" value="NZ_JABUYC010000020.1"/>
</dbReference>
<feature type="compositionally biased region" description="Low complexity" evidence="1">
    <location>
        <begin position="42"/>
        <end position="59"/>
    </location>
</feature>
<dbReference type="PROSITE" id="PS51257">
    <property type="entry name" value="PROKAR_LIPOPROTEIN"/>
    <property type="match status" value="1"/>
</dbReference>
<comment type="caution">
    <text evidence="3">The sequence shown here is derived from an EMBL/GenBank/DDBJ whole genome shotgun (WGS) entry which is preliminary data.</text>
</comment>
<proteinExistence type="predicted"/>